<reference evidence="3" key="2">
    <citation type="submission" date="2021-04" db="EMBL/GenBank/DDBJ databases">
        <authorList>
            <person name="Gilroy R."/>
        </authorList>
    </citation>
    <scope>NUCLEOTIDE SEQUENCE</scope>
    <source>
        <strain evidence="3">ChiW4-1371</strain>
    </source>
</reference>
<dbReference type="Gene3D" id="3.30.420.40">
    <property type="match status" value="1"/>
</dbReference>
<dbReference type="GO" id="GO:0016462">
    <property type="term" value="F:pyrophosphatase activity"/>
    <property type="evidence" value="ECO:0007669"/>
    <property type="project" value="TreeGrafter"/>
</dbReference>
<dbReference type="InterPro" id="IPR043129">
    <property type="entry name" value="ATPase_NBD"/>
</dbReference>
<dbReference type="Gene3D" id="3.30.420.150">
    <property type="entry name" value="Exopolyphosphatase. Domain 2"/>
    <property type="match status" value="1"/>
</dbReference>
<dbReference type="Gene3D" id="1.10.3210.10">
    <property type="entry name" value="Hypothetical protein af1432"/>
    <property type="match status" value="1"/>
</dbReference>
<feature type="domain" description="Ppx/GppA phosphatase C-terminal" evidence="2">
    <location>
        <begin position="314"/>
        <end position="451"/>
    </location>
</feature>
<dbReference type="InterPro" id="IPR050273">
    <property type="entry name" value="GppA/Ppx_hydrolase"/>
</dbReference>
<dbReference type="PANTHER" id="PTHR30005">
    <property type="entry name" value="EXOPOLYPHOSPHATASE"/>
    <property type="match status" value="1"/>
</dbReference>
<protein>
    <recommendedName>
        <fullName evidence="5">Exopolyphosphatase</fullName>
    </recommendedName>
</protein>
<accession>A0A9D2K9U8</accession>
<sequence length="504" mass="57421">MKTYLYGIINIGASAFRMAVSEVGKGYIKEIDYLLKPLRLGVDTFSQGYISLEHVKYATEILRGFKNKLDEYGIKHYKAVCTSGVREAGNKDFFIDYVKIHAGIDITILEPSEEVYIKYLAAKLSVSGFDNMEKEGVVFANIASGNITLSVTKGDNILYSGALPYGSLRLRQMFRHISPLKRHRAFDQYAENMVATVAGTISKKTNVKNLVGSGSSINMMLRIFKPKDKFIMREDLEKLYNKIRIYTKQELVDEMQLRDDEAEVLVPTLCTYIHLLKYTGADRFHFSPVDFPTTLTQFYTGALKDTHFHKRIKNTTLALGERFNINTMHARRTAKFAKKLFTEFEDLHSLDKSKYEILEMAALLFQVGEYIDAKQFAYNSYYIIKSTSIPGISSRDIFLTACVVYNMEGILTHSESIEGNYLSSEEQLIINKLSCILRLAVAFDASKAGLIEDIDIIQNDNMIIINAKAIKEPFVELFTFDKVKNNFEETFGIPIDIRTIMIYD</sequence>
<dbReference type="CDD" id="cd24006">
    <property type="entry name" value="ASKHA_NBD_PPX_GppA"/>
    <property type="match status" value="1"/>
</dbReference>
<evidence type="ECO:0000313" key="3">
    <source>
        <dbReference type="EMBL" id="HIZ88654.1"/>
    </source>
</evidence>
<dbReference type="EMBL" id="DXAQ01000026">
    <property type="protein sequence ID" value="HIZ88654.1"/>
    <property type="molecule type" value="Genomic_DNA"/>
</dbReference>
<feature type="domain" description="Ppx/GppA phosphatase N-terminal" evidence="1">
    <location>
        <begin position="24"/>
        <end position="277"/>
    </location>
</feature>
<dbReference type="InterPro" id="IPR048950">
    <property type="entry name" value="Ppx_GppA_C"/>
</dbReference>
<dbReference type="PANTHER" id="PTHR30005:SF0">
    <property type="entry name" value="RETROGRADE REGULATION PROTEIN 2"/>
    <property type="match status" value="1"/>
</dbReference>
<dbReference type="SUPFAM" id="SSF53067">
    <property type="entry name" value="Actin-like ATPase domain"/>
    <property type="match status" value="2"/>
</dbReference>
<evidence type="ECO:0000259" key="2">
    <source>
        <dbReference type="Pfam" id="PF21447"/>
    </source>
</evidence>
<reference evidence="3" key="1">
    <citation type="journal article" date="2021" name="PeerJ">
        <title>Extensive microbial diversity within the chicken gut microbiome revealed by metagenomics and culture.</title>
        <authorList>
            <person name="Gilroy R."/>
            <person name="Ravi A."/>
            <person name="Getino M."/>
            <person name="Pursley I."/>
            <person name="Horton D.L."/>
            <person name="Alikhan N.F."/>
            <person name="Baker D."/>
            <person name="Gharbi K."/>
            <person name="Hall N."/>
            <person name="Watson M."/>
            <person name="Adriaenssens E.M."/>
            <person name="Foster-Nyarko E."/>
            <person name="Jarju S."/>
            <person name="Secka A."/>
            <person name="Antonio M."/>
            <person name="Oren A."/>
            <person name="Chaudhuri R.R."/>
            <person name="La Ragione R."/>
            <person name="Hildebrand F."/>
            <person name="Pallen M.J."/>
        </authorList>
    </citation>
    <scope>NUCLEOTIDE SEQUENCE</scope>
    <source>
        <strain evidence="3">ChiW4-1371</strain>
    </source>
</reference>
<proteinExistence type="predicted"/>
<evidence type="ECO:0000259" key="1">
    <source>
        <dbReference type="Pfam" id="PF02541"/>
    </source>
</evidence>
<dbReference type="InterPro" id="IPR003695">
    <property type="entry name" value="Ppx_GppA_N"/>
</dbReference>
<evidence type="ECO:0000313" key="4">
    <source>
        <dbReference type="Proteomes" id="UP000824176"/>
    </source>
</evidence>
<organism evidence="3 4">
    <name type="scientific">Candidatus Mucispirillum faecigallinarum</name>
    <dbReference type="NCBI Taxonomy" id="2838699"/>
    <lineage>
        <taxon>Bacteria</taxon>
        <taxon>Pseudomonadati</taxon>
        <taxon>Deferribacterota</taxon>
        <taxon>Deferribacteres</taxon>
        <taxon>Deferribacterales</taxon>
        <taxon>Mucispirillaceae</taxon>
        <taxon>Mucispirillum</taxon>
    </lineage>
</organism>
<evidence type="ECO:0008006" key="5">
    <source>
        <dbReference type="Google" id="ProtNLM"/>
    </source>
</evidence>
<dbReference type="Pfam" id="PF21447">
    <property type="entry name" value="Ppx-GppA_III"/>
    <property type="match status" value="1"/>
</dbReference>
<dbReference type="Proteomes" id="UP000824176">
    <property type="component" value="Unassembled WGS sequence"/>
</dbReference>
<comment type="caution">
    <text evidence="3">The sequence shown here is derived from an EMBL/GenBank/DDBJ whole genome shotgun (WGS) entry which is preliminary data.</text>
</comment>
<dbReference type="AlphaFoldDB" id="A0A9D2K9U8"/>
<dbReference type="Pfam" id="PF02541">
    <property type="entry name" value="Ppx-GppA"/>
    <property type="match status" value="1"/>
</dbReference>
<gene>
    <name evidence="3" type="ORF">H9804_01815</name>
</gene>
<dbReference type="SUPFAM" id="SSF109604">
    <property type="entry name" value="HD-domain/PDEase-like"/>
    <property type="match status" value="1"/>
</dbReference>
<name>A0A9D2K9U8_9BACT</name>